<sequence length="712" mass="80412">MERNASQYNSNSIASRIIQLALGLLVSTSDLPPYPLHCEYLSYNCSFDSDCRWASIGKSSNHWKIARGEPDTLLWLAATGTTQIPKQPFALIEQQGDPVDKLMTDEIVCHRGFADFSFTYWAIGRADLEICLTDIKGDRINCTGMLGSSAIPGKVNLSIPNVQEPFRIMISSNNLPGMLIIDDIRSSIKQCQKDSSNSSGTEESDLLTLATLPYNVISWTRNVNNSTLLPSFTTEPITSPSNTRTTMNSRLLEMLTIDISEPVLPHISNIEKSITTTDIPFELMIYGNRTRPMFDRRKGRIISDSTKLLCDFNDEFACQWGAEVGRWAIIEEGTDKQLIECIDESMNTGKENQLAVFDLTRTKKNWLFIQLNLIPHWDRGVKNRFLVIDEIAYIGECSQVDFTPDMELLELQASPIHATMTTLSESDTLEFLATEKETEMIQTSKPKAIRTIPKVTTLPSTHIIRESATESYQSEVPHEIRTTTRTPTILKEHESLRPVIRWMMPDPETMEELMQRDYCDALNCNFNEDSCNYLNHGLTKKPWTLRKRGYGYPLTGSNDIRPSTPNGKFVSTILDPGDIAILESPKIVASSYLNILLFEYYRPSKMTTIRLCLVSRAARLPATVAEFVRCPPILRPNTSRNLFRWNTIHIQLPPGTTQFFLVAHNSERANTRAAIAVDNIRVAICDFNTSAPDDLHKIEDDEQYAILGTKPL</sequence>
<protein>
    <recommendedName>
        <fullName evidence="1">MAM domain-containing protein</fullName>
    </recommendedName>
</protein>
<evidence type="ECO:0000259" key="1">
    <source>
        <dbReference type="PROSITE" id="PS50060"/>
    </source>
</evidence>
<organism evidence="2 3">
    <name type="scientific">Dictyocaulus viviparus</name>
    <name type="common">Bovine lungworm</name>
    <dbReference type="NCBI Taxonomy" id="29172"/>
    <lineage>
        <taxon>Eukaryota</taxon>
        <taxon>Metazoa</taxon>
        <taxon>Ecdysozoa</taxon>
        <taxon>Nematoda</taxon>
        <taxon>Chromadorea</taxon>
        <taxon>Rhabditida</taxon>
        <taxon>Rhabditina</taxon>
        <taxon>Rhabditomorpha</taxon>
        <taxon>Strongyloidea</taxon>
        <taxon>Metastrongylidae</taxon>
        <taxon>Dictyocaulus</taxon>
    </lineage>
</organism>
<keyword evidence="3" id="KW-1185">Reference proteome</keyword>
<reference evidence="3" key="2">
    <citation type="journal article" date="2016" name="Sci. Rep.">
        <title>Dictyocaulus viviparus genome, variome and transcriptome elucidate lungworm biology and support future intervention.</title>
        <authorList>
            <person name="McNulty S.N."/>
            <person name="Strube C."/>
            <person name="Rosa B.A."/>
            <person name="Martin J.C."/>
            <person name="Tyagi R."/>
            <person name="Choi Y.J."/>
            <person name="Wang Q."/>
            <person name="Hallsworth Pepin K."/>
            <person name="Zhang X."/>
            <person name="Ozersky P."/>
            <person name="Wilson R.K."/>
            <person name="Sternberg P.W."/>
            <person name="Gasser R.B."/>
            <person name="Mitreva M."/>
        </authorList>
    </citation>
    <scope>NUCLEOTIDE SEQUENCE [LARGE SCALE GENOMIC DNA]</scope>
    <source>
        <strain evidence="3">HannoverDv2000</strain>
    </source>
</reference>
<dbReference type="InterPro" id="IPR013320">
    <property type="entry name" value="ConA-like_dom_sf"/>
</dbReference>
<dbReference type="PROSITE" id="PS50060">
    <property type="entry name" value="MAM_2"/>
    <property type="match status" value="1"/>
</dbReference>
<dbReference type="GO" id="GO:0016020">
    <property type="term" value="C:membrane"/>
    <property type="evidence" value="ECO:0007669"/>
    <property type="project" value="InterPro"/>
</dbReference>
<dbReference type="PANTHER" id="PTHR35265:SF1">
    <property type="entry name" value="LEUKOSIALIN"/>
    <property type="match status" value="1"/>
</dbReference>
<dbReference type="GO" id="GO:0004888">
    <property type="term" value="F:transmembrane signaling receptor activity"/>
    <property type="evidence" value="ECO:0007669"/>
    <property type="project" value="InterPro"/>
</dbReference>
<dbReference type="InterPro" id="IPR000998">
    <property type="entry name" value="MAM_dom"/>
</dbReference>
<dbReference type="PANTHER" id="PTHR35265">
    <property type="entry name" value="LEUKOSIALIN"/>
    <property type="match status" value="1"/>
</dbReference>
<dbReference type="OrthoDB" id="5822873at2759"/>
<dbReference type="SUPFAM" id="SSF49899">
    <property type="entry name" value="Concanavalin A-like lectins/glucanases"/>
    <property type="match status" value="1"/>
</dbReference>
<evidence type="ECO:0000313" key="2">
    <source>
        <dbReference type="EMBL" id="KJH43800.1"/>
    </source>
</evidence>
<dbReference type="EMBL" id="KN716525">
    <property type="protein sequence ID" value="KJH43800.1"/>
    <property type="molecule type" value="Genomic_DNA"/>
</dbReference>
<dbReference type="AlphaFoldDB" id="A0A0D8XGL5"/>
<reference evidence="2 3" key="1">
    <citation type="submission" date="2013-11" db="EMBL/GenBank/DDBJ databases">
        <title>Draft genome of the bovine lungworm Dictyocaulus viviparus.</title>
        <authorList>
            <person name="Mitreva M."/>
        </authorList>
    </citation>
    <scope>NUCLEOTIDE SEQUENCE [LARGE SCALE GENOMIC DNA]</scope>
    <source>
        <strain evidence="2 3">HannoverDv2000</strain>
    </source>
</reference>
<evidence type="ECO:0000313" key="3">
    <source>
        <dbReference type="Proteomes" id="UP000053766"/>
    </source>
</evidence>
<proteinExistence type="predicted"/>
<accession>A0A0D8XGL5</accession>
<dbReference type="InterPro" id="IPR038829">
    <property type="entry name" value="Leukosialin"/>
</dbReference>
<dbReference type="Proteomes" id="UP000053766">
    <property type="component" value="Unassembled WGS sequence"/>
</dbReference>
<feature type="domain" description="MAM" evidence="1">
    <location>
        <begin position="522"/>
        <end position="687"/>
    </location>
</feature>
<gene>
    <name evidence="2" type="ORF">DICVIV_10172</name>
</gene>
<name>A0A0D8XGL5_DICVI</name>
<dbReference type="Gene3D" id="2.60.120.200">
    <property type="match status" value="1"/>
</dbReference>